<dbReference type="Pfam" id="PF23269">
    <property type="entry name" value="DUF7074"/>
    <property type="match status" value="1"/>
</dbReference>
<dbReference type="PANTHER" id="PTHR31469">
    <property type="entry name" value="OS07G0633600 PROTEIN"/>
    <property type="match status" value="1"/>
</dbReference>
<dbReference type="OrthoDB" id="1882547at2759"/>
<feature type="transmembrane region" description="Helical" evidence="1">
    <location>
        <begin position="27"/>
        <end position="50"/>
    </location>
</feature>
<dbReference type="GO" id="GO:0005794">
    <property type="term" value="C:Golgi apparatus"/>
    <property type="evidence" value="ECO:0007669"/>
    <property type="project" value="TreeGrafter"/>
</dbReference>
<evidence type="ECO:0000259" key="2">
    <source>
        <dbReference type="Pfam" id="PF23269"/>
    </source>
</evidence>
<name>A0A2Z7BHF7_9LAMI</name>
<dbReference type="PANTHER" id="PTHR31469:SF2">
    <property type="entry name" value="EXPRESSED PROTEIN"/>
    <property type="match status" value="1"/>
</dbReference>
<keyword evidence="5" id="KW-1185">Reference proteome</keyword>
<keyword evidence="1" id="KW-0812">Transmembrane</keyword>
<evidence type="ECO:0000256" key="1">
    <source>
        <dbReference type="SAM" id="Phobius"/>
    </source>
</evidence>
<reference evidence="4 5" key="1">
    <citation type="journal article" date="2015" name="Proc. Natl. Acad. Sci. U.S.A.">
        <title>The resurrection genome of Boea hygrometrica: A blueprint for survival of dehydration.</title>
        <authorList>
            <person name="Xiao L."/>
            <person name="Yang G."/>
            <person name="Zhang L."/>
            <person name="Yang X."/>
            <person name="Zhao S."/>
            <person name="Ji Z."/>
            <person name="Zhou Q."/>
            <person name="Hu M."/>
            <person name="Wang Y."/>
            <person name="Chen M."/>
            <person name="Xu Y."/>
            <person name="Jin H."/>
            <person name="Xiao X."/>
            <person name="Hu G."/>
            <person name="Bao F."/>
            <person name="Hu Y."/>
            <person name="Wan P."/>
            <person name="Li L."/>
            <person name="Deng X."/>
            <person name="Kuang T."/>
            <person name="Xiang C."/>
            <person name="Zhu J.K."/>
            <person name="Oliver M.J."/>
            <person name="He Y."/>
        </authorList>
    </citation>
    <scope>NUCLEOTIDE SEQUENCE [LARGE SCALE GENOMIC DNA]</scope>
    <source>
        <strain evidence="5">cv. XS01</strain>
    </source>
</reference>
<organism evidence="4 5">
    <name type="scientific">Dorcoceras hygrometricum</name>
    <dbReference type="NCBI Taxonomy" id="472368"/>
    <lineage>
        <taxon>Eukaryota</taxon>
        <taxon>Viridiplantae</taxon>
        <taxon>Streptophyta</taxon>
        <taxon>Embryophyta</taxon>
        <taxon>Tracheophyta</taxon>
        <taxon>Spermatophyta</taxon>
        <taxon>Magnoliopsida</taxon>
        <taxon>eudicotyledons</taxon>
        <taxon>Gunneridae</taxon>
        <taxon>Pentapetalae</taxon>
        <taxon>asterids</taxon>
        <taxon>lamiids</taxon>
        <taxon>Lamiales</taxon>
        <taxon>Gesneriaceae</taxon>
        <taxon>Didymocarpoideae</taxon>
        <taxon>Trichosporeae</taxon>
        <taxon>Loxocarpinae</taxon>
        <taxon>Dorcoceras</taxon>
    </lineage>
</organism>
<gene>
    <name evidence="4" type="ORF">F511_05470</name>
</gene>
<sequence length="542" mass="61874">MLSLSPVNLCRGRRFRRDILGQNALTLLRNLCFALFAIGVLVFTVMAVSYTPNNQLFHPFSKITNFFTPTLNATLDTDDTVMGNGVGLLVTNGSDSGGEIDSVVHDCRGKVDEPIECGNPDVFLLLMRSAMDTFKDIQIYRFGKPVKGNNDSSCHMGWRYKPKEANSTALYKDYRSFELLRLENCTFSLVGIGDSGSGENAKKKKSKGMEANPIVLPEAWEVVNDTFSEMGSKDSFSRGKYLIYSGGKDRCKNMDQYLWSFLCMLGEAQYLNRTLVMDLSICLSKMYTSSGQDEEGKDFRFYFDFEHLLDSASVVDQAEFWSDWNIFRQKDGLTLHFVENHSKVTPMKLARVKDTLIMRKFGNVKSSNNWFQVCEGEASSVIERPWHMIWKSRPLVDVALAVGARMKWDYDAVHVERREKAKKKESWPNLDKDTSPESLLATLKDKIEDGRDLYISTDEPNKSFFDPLKSKYSTHFLDEYKDLWNVDSDWYAETTKLTFGKPVEFDGFMKISVDSEVLLRGKRHIETFNDLTKDCKNGINTC</sequence>
<evidence type="ECO:0000313" key="5">
    <source>
        <dbReference type="Proteomes" id="UP000250235"/>
    </source>
</evidence>
<keyword evidence="1" id="KW-1133">Transmembrane helix</keyword>
<evidence type="ECO:0008006" key="6">
    <source>
        <dbReference type="Google" id="ProtNLM"/>
    </source>
</evidence>
<dbReference type="InterPro" id="IPR055502">
    <property type="entry name" value="DUF7074"/>
</dbReference>
<keyword evidence="1" id="KW-0472">Membrane</keyword>
<dbReference type="EMBL" id="KV007509">
    <property type="protein sequence ID" value="KZV31366.1"/>
    <property type="molecule type" value="Genomic_DNA"/>
</dbReference>
<dbReference type="Proteomes" id="UP000250235">
    <property type="component" value="Unassembled WGS sequence"/>
</dbReference>
<evidence type="ECO:0000259" key="3">
    <source>
        <dbReference type="Pfam" id="PF23272"/>
    </source>
</evidence>
<protein>
    <recommendedName>
        <fullName evidence="6">O-fucosyltransferase family protein</fullName>
    </recommendedName>
</protein>
<dbReference type="InterPro" id="IPR055503">
    <property type="entry name" value="DUF7075"/>
</dbReference>
<accession>A0A2Z7BHF7</accession>
<dbReference type="AlphaFoldDB" id="A0A2Z7BHF7"/>
<evidence type="ECO:0000313" key="4">
    <source>
        <dbReference type="EMBL" id="KZV31366.1"/>
    </source>
</evidence>
<feature type="domain" description="DUF7074" evidence="2">
    <location>
        <begin position="112"/>
        <end position="194"/>
    </location>
</feature>
<proteinExistence type="predicted"/>
<dbReference type="Pfam" id="PF23272">
    <property type="entry name" value="DUF7075"/>
    <property type="match status" value="1"/>
</dbReference>
<feature type="domain" description="DUF7075" evidence="3">
    <location>
        <begin position="235"/>
        <end position="527"/>
    </location>
</feature>